<proteinExistence type="inferred from homology"/>
<gene>
    <name evidence="10" type="ORF">WT26_02195</name>
</gene>
<evidence type="ECO:0000313" key="11">
    <source>
        <dbReference type="Proteomes" id="UP000094776"/>
    </source>
</evidence>
<evidence type="ECO:0000256" key="4">
    <source>
        <dbReference type="ARBA" id="ARBA00022692"/>
    </source>
</evidence>
<comment type="similarity">
    <text evidence="8">Belongs to the anion channel-forming bestrophin (TC 1.A.46) family.</text>
</comment>
<accession>A0A1B4PLY3</accession>
<evidence type="ECO:0000256" key="8">
    <source>
        <dbReference type="ARBA" id="ARBA00034708"/>
    </source>
</evidence>
<dbReference type="GO" id="GO:0005254">
    <property type="term" value="F:chloride channel activity"/>
    <property type="evidence" value="ECO:0007669"/>
    <property type="project" value="InterPro"/>
</dbReference>
<keyword evidence="4 9" id="KW-0812">Transmembrane</keyword>
<dbReference type="PANTHER" id="PTHR33281">
    <property type="entry name" value="UPF0187 PROTEIN YNEE"/>
    <property type="match status" value="1"/>
</dbReference>
<feature type="transmembrane region" description="Helical" evidence="9">
    <location>
        <begin position="228"/>
        <end position="247"/>
    </location>
</feature>
<dbReference type="EMBL" id="CP013442">
    <property type="protein sequence ID" value="AOK14872.1"/>
    <property type="molecule type" value="Genomic_DNA"/>
</dbReference>
<dbReference type="Proteomes" id="UP000094776">
    <property type="component" value="Chromosome 3"/>
</dbReference>
<keyword evidence="2" id="KW-0813">Transport</keyword>
<keyword evidence="3" id="KW-1003">Cell membrane</keyword>
<keyword evidence="7 9" id="KW-0472">Membrane</keyword>
<evidence type="ECO:0000256" key="3">
    <source>
        <dbReference type="ARBA" id="ARBA00022475"/>
    </source>
</evidence>
<evidence type="ECO:0000313" key="10">
    <source>
        <dbReference type="EMBL" id="AOK14872.1"/>
    </source>
</evidence>
<dbReference type="AlphaFoldDB" id="A0A1B4PLY3"/>
<protein>
    <submittedName>
        <fullName evidence="10">Multidrug transporter</fullName>
    </submittedName>
</protein>
<evidence type="ECO:0000256" key="1">
    <source>
        <dbReference type="ARBA" id="ARBA00004651"/>
    </source>
</evidence>
<sequence>MHLGKSYTLPKFVYWSRRQLYALLACGSLPIVLYRFLGLEWPSIPLSIVVLLGTATSFIVGFKNVQTYNRAADAQQIWTDILNGSRFLGVMSRDFPADPAVGRAIVFRHCAWLTALRYQLRSPKIWESSGNASNAEYRHKHYRVPEWETSLEQALERYLPQAEIESLLAAENKTTRLLVSQSATIKRFLEIDKIDEIFYMEFERSIKGFFEQQGRAERIKDYPYPRQYAVINKLFVRSFCLLLPFGIFTEFEKLDGSVSGFMHNNMYWLVVPFSAMISWMYLVLEQVGESTENPFEGSANDVPITRICQQIERELLDMIGETSNVYEPVDENCIVL</sequence>
<evidence type="ECO:0000256" key="6">
    <source>
        <dbReference type="ARBA" id="ARBA00023065"/>
    </source>
</evidence>
<dbReference type="RefSeq" id="WP_069269607.1">
    <property type="nucleotide sequence ID" value="NZ_CP013442.1"/>
</dbReference>
<keyword evidence="6" id="KW-0406">Ion transport</keyword>
<evidence type="ECO:0000256" key="7">
    <source>
        <dbReference type="ARBA" id="ARBA00023136"/>
    </source>
</evidence>
<feature type="transmembrane region" description="Helical" evidence="9">
    <location>
        <begin position="267"/>
        <end position="284"/>
    </location>
</feature>
<keyword evidence="5 9" id="KW-1133">Transmembrane helix</keyword>
<comment type="subcellular location">
    <subcellularLocation>
        <location evidence="1">Cell membrane</location>
        <topology evidence="1">Multi-pass membrane protein</topology>
    </subcellularLocation>
</comment>
<dbReference type="GO" id="GO:0005886">
    <property type="term" value="C:plasma membrane"/>
    <property type="evidence" value="ECO:0007669"/>
    <property type="project" value="UniProtKB-SubCell"/>
</dbReference>
<dbReference type="InterPro" id="IPR044669">
    <property type="entry name" value="YneE/VCCN1/2-like"/>
</dbReference>
<dbReference type="Pfam" id="PF25539">
    <property type="entry name" value="Bestrophin_2"/>
    <property type="match status" value="1"/>
</dbReference>
<organism evidence="10 11">
    <name type="scientific">Burkholderia cepacia</name>
    <name type="common">Pseudomonas cepacia</name>
    <dbReference type="NCBI Taxonomy" id="292"/>
    <lineage>
        <taxon>Bacteria</taxon>
        <taxon>Pseudomonadati</taxon>
        <taxon>Pseudomonadota</taxon>
        <taxon>Betaproteobacteria</taxon>
        <taxon>Burkholderiales</taxon>
        <taxon>Burkholderiaceae</taxon>
        <taxon>Burkholderia</taxon>
        <taxon>Burkholderia cepacia complex</taxon>
    </lineage>
</organism>
<feature type="transmembrane region" description="Helical" evidence="9">
    <location>
        <begin position="43"/>
        <end position="62"/>
    </location>
</feature>
<feature type="transmembrane region" description="Helical" evidence="9">
    <location>
        <begin position="20"/>
        <end position="37"/>
    </location>
</feature>
<evidence type="ECO:0000256" key="9">
    <source>
        <dbReference type="SAM" id="Phobius"/>
    </source>
</evidence>
<dbReference type="PANTHER" id="PTHR33281:SF19">
    <property type="entry name" value="VOLTAGE-DEPENDENT ANION CHANNEL-FORMING PROTEIN YNEE"/>
    <property type="match status" value="1"/>
</dbReference>
<reference evidence="10 11" key="1">
    <citation type="submission" date="2015-12" db="EMBL/GenBank/DDBJ databases">
        <title>Diversity of Burkholderia near neighbor genomes.</title>
        <authorList>
            <person name="Sahl J."/>
            <person name="Wagner D."/>
            <person name="Keim P."/>
        </authorList>
    </citation>
    <scope>NUCLEOTIDE SEQUENCE [LARGE SCALE GENOMIC DNA]</scope>
    <source>
        <strain evidence="10 11">MSMB1184WGS</strain>
    </source>
</reference>
<evidence type="ECO:0000256" key="2">
    <source>
        <dbReference type="ARBA" id="ARBA00022448"/>
    </source>
</evidence>
<evidence type="ECO:0000256" key="5">
    <source>
        <dbReference type="ARBA" id="ARBA00022989"/>
    </source>
</evidence>
<name>A0A1B4PLY3_BURCE</name>